<keyword evidence="4" id="KW-1185">Reference proteome</keyword>
<name>A0A212EQ97_DANPL</name>
<comment type="caution">
    <text evidence="3">The sequence shown here is derived from an EMBL/GenBank/DDBJ whole genome shotgun (WGS) entry which is preliminary data.</text>
</comment>
<sequence>MITCPTALLGHLLATSLTFVLTQASMQSAILLFLHINDANEKKKEVNWPELVTYCGCCTLSTGIFITSIITL</sequence>
<evidence type="ECO:0000313" key="3">
    <source>
        <dbReference type="EMBL" id="OWR43658.1"/>
    </source>
</evidence>
<proteinExistence type="predicted"/>
<reference evidence="3 4" key="1">
    <citation type="journal article" date="2011" name="Cell">
        <title>The monarch butterfly genome yields insights into long-distance migration.</title>
        <authorList>
            <person name="Zhan S."/>
            <person name="Merlin C."/>
            <person name="Boore J.L."/>
            <person name="Reppert S.M."/>
        </authorList>
    </citation>
    <scope>NUCLEOTIDE SEQUENCE [LARGE SCALE GENOMIC DNA]</scope>
    <source>
        <strain evidence="3">F-2</strain>
    </source>
</reference>
<protein>
    <submittedName>
        <fullName evidence="3">Uncharacterized protein</fullName>
    </submittedName>
</protein>
<keyword evidence="2" id="KW-0732">Signal</keyword>
<evidence type="ECO:0000256" key="2">
    <source>
        <dbReference type="SAM" id="SignalP"/>
    </source>
</evidence>
<feature type="chain" id="PRO_5012442658" evidence="2">
    <location>
        <begin position="25"/>
        <end position="72"/>
    </location>
</feature>
<dbReference type="AlphaFoldDB" id="A0A212EQ97"/>
<evidence type="ECO:0000256" key="1">
    <source>
        <dbReference type="SAM" id="Phobius"/>
    </source>
</evidence>
<gene>
    <name evidence="3" type="ORF">KGM_205481A</name>
</gene>
<dbReference type="InParanoid" id="A0A212EQ97"/>
<feature type="transmembrane region" description="Helical" evidence="1">
    <location>
        <begin position="51"/>
        <end position="70"/>
    </location>
</feature>
<feature type="signal peptide" evidence="2">
    <location>
        <begin position="1"/>
        <end position="24"/>
    </location>
</feature>
<dbReference type="EMBL" id="AGBW02013284">
    <property type="protein sequence ID" value="OWR43658.1"/>
    <property type="molecule type" value="Genomic_DNA"/>
</dbReference>
<organism evidence="3 4">
    <name type="scientific">Danaus plexippus plexippus</name>
    <dbReference type="NCBI Taxonomy" id="278856"/>
    <lineage>
        <taxon>Eukaryota</taxon>
        <taxon>Metazoa</taxon>
        <taxon>Ecdysozoa</taxon>
        <taxon>Arthropoda</taxon>
        <taxon>Hexapoda</taxon>
        <taxon>Insecta</taxon>
        <taxon>Pterygota</taxon>
        <taxon>Neoptera</taxon>
        <taxon>Endopterygota</taxon>
        <taxon>Lepidoptera</taxon>
        <taxon>Glossata</taxon>
        <taxon>Ditrysia</taxon>
        <taxon>Papilionoidea</taxon>
        <taxon>Nymphalidae</taxon>
        <taxon>Danainae</taxon>
        <taxon>Danaini</taxon>
        <taxon>Danaina</taxon>
        <taxon>Danaus</taxon>
        <taxon>Danaus</taxon>
    </lineage>
</organism>
<accession>A0A212EQ97</accession>
<dbReference type="KEGG" id="dpl:KGM_205481A"/>
<keyword evidence="1" id="KW-0812">Transmembrane</keyword>
<keyword evidence="1" id="KW-1133">Transmembrane helix</keyword>
<feature type="non-terminal residue" evidence="3">
    <location>
        <position position="72"/>
    </location>
</feature>
<dbReference type="Proteomes" id="UP000007151">
    <property type="component" value="Unassembled WGS sequence"/>
</dbReference>
<evidence type="ECO:0000313" key="4">
    <source>
        <dbReference type="Proteomes" id="UP000007151"/>
    </source>
</evidence>
<keyword evidence="1" id="KW-0472">Membrane</keyword>